<comment type="caution">
    <text evidence="1">The sequence shown here is derived from an EMBL/GenBank/DDBJ whole genome shotgun (WGS) entry which is preliminary data.</text>
</comment>
<proteinExistence type="predicted"/>
<dbReference type="AlphaFoldDB" id="A0A2H0BHZ0"/>
<dbReference type="Proteomes" id="UP000230759">
    <property type="component" value="Unassembled WGS sequence"/>
</dbReference>
<evidence type="ECO:0000313" key="2">
    <source>
        <dbReference type="Proteomes" id="UP000230759"/>
    </source>
</evidence>
<dbReference type="InterPro" id="IPR021109">
    <property type="entry name" value="Peptidase_aspartic_dom_sf"/>
</dbReference>
<protein>
    <recommendedName>
        <fullName evidence="3">Peptidase A2 domain-containing protein</fullName>
    </recommendedName>
</protein>
<sequence>MARLKFDYIKIGKYKRPIIPVQLSYQDNSVNTRALIDSGADFNLFHIGIADSLGIKFNRNKPITFSGVGDKKDSLKGYMAIASLLIFNKGQSISFETPIIFTEQLPENGFALLGEIGFFDHLQEIRFYYKNGKIILQDKT</sequence>
<gene>
    <name evidence="1" type="ORF">COX04_00330</name>
</gene>
<evidence type="ECO:0000313" key="1">
    <source>
        <dbReference type="EMBL" id="PIP57292.1"/>
    </source>
</evidence>
<evidence type="ECO:0008006" key="3">
    <source>
        <dbReference type="Google" id="ProtNLM"/>
    </source>
</evidence>
<name>A0A2H0BHZ0_9BACT</name>
<dbReference type="SUPFAM" id="SSF50630">
    <property type="entry name" value="Acid proteases"/>
    <property type="match status" value="1"/>
</dbReference>
<dbReference type="Gene3D" id="2.40.70.10">
    <property type="entry name" value="Acid Proteases"/>
    <property type="match status" value="1"/>
</dbReference>
<accession>A0A2H0BHZ0</accession>
<organism evidence="1 2">
    <name type="scientific">Candidatus Woesebacteria bacterium CG22_combo_CG10-13_8_21_14_all_45_10</name>
    <dbReference type="NCBI Taxonomy" id="1975060"/>
    <lineage>
        <taxon>Bacteria</taxon>
        <taxon>Candidatus Woeseibacteriota</taxon>
    </lineage>
</organism>
<reference evidence="1 2" key="1">
    <citation type="submission" date="2017-09" db="EMBL/GenBank/DDBJ databases">
        <title>Depth-based differentiation of microbial function through sediment-hosted aquifers and enrichment of novel symbionts in the deep terrestrial subsurface.</title>
        <authorList>
            <person name="Probst A.J."/>
            <person name="Ladd B."/>
            <person name="Jarett J.K."/>
            <person name="Geller-Mcgrath D.E."/>
            <person name="Sieber C.M."/>
            <person name="Emerson J.B."/>
            <person name="Anantharaman K."/>
            <person name="Thomas B.C."/>
            <person name="Malmstrom R."/>
            <person name="Stieglmeier M."/>
            <person name="Klingl A."/>
            <person name="Woyke T."/>
            <person name="Ryan C.M."/>
            <person name="Banfield J.F."/>
        </authorList>
    </citation>
    <scope>NUCLEOTIDE SEQUENCE [LARGE SCALE GENOMIC DNA]</scope>
    <source>
        <strain evidence="1">CG22_combo_CG10-13_8_21_14_all_45_10</strain>
    </source>
</reference>
<dbReference type="EMBL" id="PCSV01000009">
    <property type="protein sequence ID" value="PIP57292.1"/>
    <property type="molecule type" value="Genomic_DNA"/>
</dbReference>